<protein>
    <submittedName>
        <fullName evidence="1">Uncharacterized protein</fullName>
    </submittedName>
</protein>
<reference evidence="1 2" key="1">
    <citation type="journal article" date="2019" name="Nat. Med.">
        <title>A library of human gut bacterial isolates paired with longitudinal multiomics data enables mechanistic microbiome research.</title>
        <authorList>
            <person name="Poyet M."/>
            <person name="Groussin M."/>
            <person name="Gibbons S.M."/>
            <person name="Avila-Pacheco J."/>
            <person name="Jiang X."/>
            <person name="Kearney S.M."/>
            <person name="Perrotta A.R."/>
            <person name="Berdy B."/>
            <person name="Zhao S."/>
            <person name="Lieberman T.D."/>
            <person name="Swanson P.K."/>
            <person name="Smith M."/>
            <person name="Roesemann S."/>
            <person name="Alexander J.E."/>
            <person name="Rich S.A."/>
            <person name="Livny J."/>
            <person name="Vlamakis H."/>
            <person name="Clish C."/>
            <person name="Bullock K."/>
            <person name="Deik A."/>
            <person name="Scott J."/>
            <person name="Pierce K.A."/>
            <person name="Xavier R.J."/>
            <person name="Alm E.J."/>
        </authorList>
    </citation>
    <scope>NUCLEOTIDE SEQUENCE [LARGE SCALE GENOMIC DNA]</scope>
    <source>
        <strain evidence="1 2">BIOML-A160</strain>
    </source>
</reference>
<dbReference type="Proteomes" id="UP000365824">
    <property type="component" value="Unassembled WGS sequence"/>
</dbReference>
<accession>A0A9P4DUD0</accession>
<gene>
    <name evidence="1" type="ORF">F3F25_21255</name>
</gene>
<evidence type="ECO:0000313" key="2">
    <source>
        <dbReference type="Proteomes" id="UP000365824"/>
    </source>
</evidence>
<name>A0A9P4DUD0_BACOV</name>
<organism evidence="1 2">
    <name type="scientific">Bacteroides ovatus</name>
    <dbReference type="NCBI Taxonomy" id="28116"/>
    <lineage>
        <taxon>Bacteria</taxon>
        <taxon>Pseudomonadati</taxon>
        <taxon>Bacteroidota</taxon>
        <taxon>Bacteroidia</taxon>
        <taxon>Bacteroidales</taxon>
        <taxon>Bacteroidaceae</taxon>
        <taxon>Bacteroides</taxon>
    </lineage>
</organism>
<proteinExistence type="predicted"/>
<evidence type="ECO:0000313" key="1">
    <source>
        <dbReference type="EMBL" id="KAA3924972.1"/>
    </source>
</evidence>
<sequence length="412" mass="47774">MMEQDLLLSAYQKLYAALESIERFSKGQDLFDNITCIDNFLSEYRNVTFVLQKSLAHTDYLSKYESLRDKYLKNPQCLWLVDKRNEVLKERPFALEKQLILNLYLPHTRGVFPSESYTIEDEVDYASLIESVKNRIGSIPAIEVFFSTEFIYKEKGSDINLFSTINYGIDSILSLLIELDKEIGIEASKTRKIVQDKIAKLKFHRIPKDAWFIDDYVFYREGNVFEKGERFEVITPITTGVKYTHFCELLHVEITDDFIQDTFEAFKRMHIVSFSKQKKIMPTLLTLHKDGVLSMVMFESSIKTTTYRKINEIASDIKAGADIIAVFLVGEMIYYNNPELLNLDYRHRVANSHSEMLSFNMITKDNSAQYLINSETIIDNSKDCLFPTLIKVKTDESISFVYPIVEAFSIAT</sequence>
<dbReference type="EMBL" id="VWLB01000041">
    <property type="protein sequence ID" value="KAA3924972.1"/>
    <property type="molecule type" value="Genomic_DNA"/>
</dbReference>
<dbReference type="AlphaFoldDB" id="A0A9P4DUD0"/>
<dbReference type="RefSeq" id="WP_149951761.1">
    <property type="nucleotide sequence ID" value="NZ_JADNIL010000029.1"/>
</dbReference>
<comment type="caution">
    <text evidence="1">The sequence shown here is derived from an EMBL/GenBank/DDBJ whole genome shotgun (WGS) entry which is preliminary data.</text>
</comment>